<reference evidence="2 3" key="1">
    <citation type="submission" date="2018-08" db="EMBL/GenBank/DDBJ databases">
        <title>A genome reference for cultivated species of the human gut microbiota.</title>
        <authorList>
            <person name="Zou Y."/>
            <person name="Xue W."/>
            <person name="Luo G."/>
        </authorList>
    </citation>
    <scope>NUCLEOTIDE SEQUENCE [LARGE SCALE GENOMIC DNA]</scope>
    <source>
        <strain evidence="2 3">AF22-12AC</strain>
    </source>
</reference>
<evidence type="ECO:0000313" key="3">
    <source>
        <dbReference type="Proteomes" id="UP000266172"/>
    </source>
</evidence>
<dbReference type="AlphaFoldDB" id="A0A395VAX9"/>
<protein>
    <recommendedName>
        <fullName evidence="4">DUF4367 domain-containing protein</fullName>
    </recommendedName>
</protein>
<proteinExistence type="predicted"/>
<dbReference type="EMBL" id="QRVL01000006">
    <property type="protein sequence ID" value="RGS40585.1"/>
    <property type="molecule type" value="Genomic_DNA"/>
</dbReference>
<dbReference type="RefSeq" id="WP_118097384.1">
    <property type="nucleotide sequence ID" value="NZ_QRVL01000006.1"/>
</dbReference>
<evidence type="ECO:0008006" key="4">
    <source>
        <dbReference type="Google" id="ProtNLM"/>
    </source>
</evidence>
<sequence>MKTDDLLDALGEADPAYIQEAEDVRYLGARRKHFMQMAACVALLLIGGSYGMWQQYENATHTDVAKTESAETADTYEAAASDGDMTSDAAAPDGTAESAEEYEAAAQSTAGDGNGIQKAAQPESAAGIDWYFNEVEELQTSIACGAEAAKTVSLTEEQLQNYYGIKVIPDAIPDGYVQTDEEKTYQIGYDADGNVIDDNCVMRYENSETAGWFTIRARSTDMGEMTSYVSGGLKPMTVSGVKVTAAHYPAGSSGGTLTDGYLAVYKKNGVTVNVQSEGLDREGFCALVENLLAE</sequence>
<evidence type="ECO:0000256" key="1">
    <source>
        <dbReference type="SAM" id="MobiDB-lite"/>
    </source>
</evidence>
<gene>
    <name evidence="2" type="ORF">DWX93_09150</name>
</gene>
<feature type="region of interest" description="Disordered" evidence="1">
    <location>
        <begin position="77"/>
        <end position="119"/>
    </location>
</feature>
<comment type="caution">
    <text evidence="2">The sequence shown here is derived from an EMBL/GenBank/DDBJ whole genome shotgun (WGS) entry which is preliminary data.</text>
</comment>
<organism evidence="2 3">
    <name type="scientific">Roseburia hominis</name>
    <dbReference type="NCBI Taxonomy" id="301301"/>
    <lineage>
        <taxon>Bacteria</taxon>
        <taxon>Bacillati</taxon>
        <taxon>Bacillota</taxon>
        <taxon>Clostridia</taxon>
        <taxon>Lachnospirales</taxon>
        <taxon>Lachnospiraceae</taxon>
        <taxon>Roseburia</taxon>
    </lineage>
</organism>
<name>A0A395VAX9_9FIRM</name>
<accession>A0A395VAX9</accession>
<evidence type="ECO:0000313" key="2">
    <source>
        <dbReference type="EMBL" id="RGS40585.1"/>
    </source>
</evidence>
<dbReference type="Proteomes" id="UP000266172">
    <property type="component" value="Unassembled WGS sequence"/>
</dbReference>